<accession>A0AA41XIF8</accession>
<dbReference type="AlphaFoldDB" id="A0AA41XIF8"/>
<comment type="caution">
    <text evidence="3">The sequence shown here is derived from an EMBL/GenBank/DDBJ whole genome shotgun (WGS) entry which is preliminary data.</text>
</comment>
<dbReference type="RefSeq" id="WP_083138503.1">
    <property type="nucleotide sequence ID" value="NZ_JACKVH010000005.1"/>
</dbReference>
<evidence type="ECO:0000313" key="6">
    <source>
        <dbReference type="Proteomes" id="UP001141650"/>
    </source>
</evidence>
<feature type="domain" description="DUF732" evidence="2">
    <location>
        <begin position="30"/>
        <end position="101"/>
    </location>
</feature>
<protein>
    <submittedName>
        <fullName evidence="3">DUF732 domain-containing protein</fullName>
    </submittedName>
</protein>
<dbReference type="EMBL" id="MVHD01000021">
    <property type="protein sequence ID" value="OQZ90179.1"/>
    <property type="molecule type" value="Genomic_DNA"/>
</dbReference>
<reference evidence="3" key="2">
    <citation type="submission" date="2020-07" db="EMBL/GenBank/DDBJ databases">
        <authorList>
            <person name="Pettersson B.M.F."/>
            <person name="Behra P.R.K."/>
            <person name="Ramesh M."/>
            <person name="Das S."/>
            <person name="Dasgupta S."/>
            <person name="Kirsebom L.A."/>
        </authorList>
    </citation>
    <scope>NUCLEOTIDE SEQUENCE</scope>
    <source>
        <strain evidence="3">CCUG 55640</strain>
    </source>
</reference>
<evidence type="ECO:0000256" key="1">
    <source>
        <dbReference type="SAM" id="SignalP"/>
    </source>
</evidence>
<dbReference type="Pfam" id="PF05305">
    <property type="entry name" value="DUF732"/>
    <property type="match status" value="1"/>
</dbReference>
<evidence type="ECO:0000259" key="2">
    <source>
        <dbReference type="Pfam" id="PF05305"/>
    </source>
</evidence>
<keyword evidence="1" id="KW-0732">Signal</keyword>
<feature type="chain" id="PRO_5041318693" evidence="1">
    <location>
        <begin position="23"/>
        <end position="108"/>
    </location>
</feature>
<evidence type="ECO:0000313" key="5">
    <source>
        <dbReference type="Proteomes" id="UP000192319"/>
    </source>
</evidence>
<organism evidence="3 6">
    <name type="scientific">Mycobacterium alsense</name>
    <dbReference type="NCBI Taxonomy" id="324058"/>
    <lineage>
        <taxon>Bacteria</taxon>
        <taxon>Bacillati</taxon>
        <taxon>Actinomycetota</taxon>
        <taxon>Actinomycetes</taxon>
        <taxon>Mycobacteriales</taxon>
        <taxon>Mycobacteriaceae</taxon>
        <taxon>Mycobacterium</taxon>
    </lineage>
</organism>
<reference evidence="4 5" key="1">
    <citation type="submission" date="2017-02" db="EMBL/GenBank/DDBJ databases">
        <title>The new phylogeny of genus Mycobacterium.</title>
        <authorList>
            <person name="Tortoli E."/>
            <person name="Trovato A."/>
            <person name="Cirillo D.M."/>
        </authorList>
    </citation>
    <scope>NUCLEOTIDE SEQUENCE [LARGE SCALE GENOMIC DNA]</scope>
    <source>
        <strain evidence="4 5">DSM 45230</strain>
    </source>
</reference>
<gene>
    <name evidence="4" type="ORF">BST11_13810</name>
    <name evidence="3" type="ORF">H7K38_01575</name>
</gene>
<dbReference type="EMBL" id="JACKVH010000005">
    <property type="protein sequence ID" value="MCV7377346.1"/>
    <property type="molecule type" value="Genomic_DNA"/>
</dbReference>
<dbReference type="Proteomes" id="UP000192319">
    <property type="component" value="Unassembled WGS sequence"/>
</dbReference>
<evidence type="ECO:0000313" key="4">
    <source>
        <dbReference type="EMBL" id="OQZ90179.1"/>
    </source>
</evidence>
<dbReference type="Proteomes" id="UP001141650">
    <property type="component" value="Unassembled WGS sequence"/>
</dbReference>
<dbReference type="InterPro" id="IPR007969">
    <property type="entry name" value="DUF732"/>
</dbReference>
<feature type="signal peptide" evidence="1">
    <location>
        <begin position="1"/>
        <end position="22"/>
    </location>
</feature>
<sequence>MKRLLALAGAVAAIGLAAPAHAEPDGPGQDDTAFLAALDHAGFTYSSPGQVIASAKAACGMMSKGETGLQVVHDIKDQNPGMTMDGAARFAAIVANTYCPEHLTPKGH</sequence>
<keyword evidence="5" id="KW-1185">Reference proteome</keyword>
<reference evidence="3" key="3">
    <citation type="journal article" date="2022" name="BMC Genomics">
        <title>Comparative genome analysis of mycobacteria focusing on tRNA and non-coding RNA.</title>
        <authorList>
            <person name="Behra P.R.K."/>
            <person name="Pettersson B.M.F."/>
            <person name="Ramesh M."/>
            <person name="Das S."/>
            <person name="Dasgupta S."/>
            <person name="Kirsebom L.A."/>
        </authorList>
    </citation>
    <scope>NUCLEOTIDE SEQUENCE</scope>
    <source>
        <strain evidence="3">CCUG 55640</strain>
    </source>
</reference>
<evidence type="ECO:0000313" key="3">
    <source>
        <dbReference type="EMBL" id="MCV7377346.1"/>
    </source>
</evidence>
<name>A0AA41XIF8_9MYCO</name>
<proteinExistence type="predicted"/>